<keyword evidence="4" id="KW-1185">Reference proteome</keyword>
<dbReference type="EMBL" id="VNHX01000027">
    <property type="protein sequence ID" value="TYP89459.1"/>
    <property type="molecule type" value="Genomic_DNA"/>
</dbReference>
<dbReference type="RefSeq" id="WP_148910049.1">
    <property type="nucleotide sequence ID" value="NZ_VNHX01000027.1"/>
</dbReference>
<sequence length="347" mass="39561">MAEEKKAFVMYADWIATFNLLSDEESGRLIKHIFSYVNDENPEFPKEDRLLAISFEPIKNQLKRDLKKYESKKAQFSVAGKESAKVRRLSTTQVYVLRFYSSSEQFIKVGVTDNSIGRRYSSSGIGSSKLGYKFDIIAQFFPKENGYDVLEMESFIKNKYHQFQYTPNNKFGGYTECYLIDSLQDIITDLTKLNDVEHRSTDSTVKDIVKDTVTVIVTDTVKESVINNIGNSPTQNFSFGKQPIEVLKKNCAGHTTWLQSIGMKNSLLMPQVLEWFEAFCLHLAASGKTEETEQEFKRYCASWIASEVRQGRKPITTPPPEKKMKIDATTAIQSALIKKYGKQDSNA</sequence>
<gene>
    <name evidence="3" type="ORF">BC792_12760</name>
</gene>
<evidence type="ECO:0000313" key="3">
    <source>
        <dbReference type="EMBL" id="TYP89459.1"/>
    </source>
</evidence>
<evidence type="ECO:0000259" key="1">
    <source>
        <dbReference type="Pfam" id="PF19808"/>
    </source>
</evidence>
<accession>A0A5S5D461</accession>
<dbReference type="AlphaFoldDB" id="A0A5S5D461"/>
<dbReference type="Pfam" id="PF25200">
    <property type="entry name" value="DUF7833"/>
    <property type="match status" value="1"/>
</dbReference>
<feature type="domain" description="DUF6291" evidence="1">
    <location>
        <begin position="8"/>
        <end position="83"/>
    </location>
</feature>
<organism evidence="3 4">
    <name type="scientific">Sphingobacterium allocomposti</name>
    <dbReference type="NCBI Taxonomy" id="415956"/>
    <lineage>
        <taxon>Bacteria</taxon>
        <taxon>Pseudomonadati</taxon>
        <taxon>Bacteroidota</taxon>
        <taxon>Sphingobacteriia</taxon>
        <taxon>Sphingobacteriales</taxon>
        <taxon>Sphingobacteriaceae</taxon>
        <taxon>Sphingobacterium</taxon>
    </lineage>
</organism>
<reference evidence="3 4" key="1">
    <citation type="submission" date="2019-07" db="EMBL/GenBank/DDBJ databases">
        <title>Genomic Encyclopedia of Archaeal and Bacterial Type Strains, Phase II (KMG-II): from individual species to whole genera.</title>
        <authorList>
            <person name="Goeker M."/>
        </authorList>
    </citation>
    <scope>NUCLEOTIDE SEQUENCE [LARGE SCALE GENOMIC DNA]</scope>
    <source>
        <strain evidence="3 4">DSM 18850</strain>
    </source>
</reference>
<dbReference type="OrthoDB" id="714431at2"/>
<protein>
    <recommendedName>
        <fullName evidence="5">Meiotically Up-regulated Gene 113 (MUG113) protein</fullName>
    </recommendedName>
</protein>
<evidence type="ECO:0000259" key="2">
    <source>
        <dbReference type="Pfam" id="PF25200"/>
    </source>
</evidence>
<dbReference type="Proteomes" id="UP000325105">
    <property type="component" value="Unassembled WGS sequence"/>
</dbReference>
<dbReference type="InterPro" id="IPR046258">
    <property type="entry name" value="DUF6291"/>
</dbReference>
<name>A0A5S5D461_9SPHI</name>
<feature type="domain" description="DUF7833" evidence="2">
    <location>
        <begin position="250"/>
        <end position="305"/>
    </location>
</feature>
<dbReference type="Pfam" id="PF19808">
    <property type="entry name" value="DUF6291"/>
    <property type="match status" value="1"/>
</dbReference>
<dbReference type="InterPro" id="IPR057155">
    <property type="entry name" value="DUF7833"/>
</dbReference>
<proteinExistence type="predicted"/>
<evidence type="ECO:0000313" key="4">
    <source>
        <dbReference type="Proteomes" id="UP000325105"/>
    </source>
</evidence>
<comment type="caution">
    <text evidence="3">The sequence shown here is derived from an EMBL/GenBank/DDBJ whole genome shotgun (WGS) entry which is preliminary data.</text>
</comment>
<evidence type="ECO:0008006" key="5">
    <source>
        <dbReference type="Google" id="ProtNLM"/>
    </source>
</evidence>